<dbReference type="RefSeq" id="WP_377345073.1">
    <property type="nucleotide sequence ID" value="NZ_JBHLTP010000003.1"/>
</dbReference>
<accession>A0ABV6LJH2</accession>
<proteinExistence type="predicted"/>
<organism evidence="3 4">
    <name type="scientific">Pontibacillus salicampi</name>
    <dbReference type="NCBI Taxonomy" id="1449801"/>
    <lineage>
        <taxon>Bacteria</taxon>
        <taxon>Bacillati</taxon>
        <taxon>Bacillota</taxon>
        <taxon>Bacilli</taxon>
        <taxon>Bacillales</taxon>
        <taxon>Bacillaceae</taxon>
        <taxon>Pontibacillus</taxon>
    </lineage>
</organism>
<sequence length="387" mass="43898">MKTKGISPIQKEMNKWYKRSSFYLLGIVMVFLLIGILTSIQPAYRLSSSTLHHWTSQVNGASFLRLMGMENRIFIEAYPDEQEEIKMSELVFQTVTSIKLTDPRTLLGREIPGFSVFDGEIIVAGEGTDYTNMPIESSPPMDVFDQEKEAVVKQEEEEESKEKQEPTQSTGDRNVVFIYHSHNRESFLPLLPKGTKPDEAYHSEANITLVGERLAKGLQNNGIGATVDKTDIPSILKEEGLNYYESYDASRPVVETAMKQDDNLQYYFDLHRDSLPKDITTTKIHGKSYARIFFVIGGKFAKHEENLKLANELHKRVEKMYPGLSRGVYTKKDAGSNGKYNQDLSPNAILIEFGGLENNLDELYRSADAVADVFSDFYWKAEKVNAN</sequence>
<keyword evidence="2" id="KW-1133">Transmembrane helix</keyword>
<dbReference type="Pfam" id="PF07454">
    <property type="entry name" value="SpoIIP"/>
    <property type="match status" value="1"/>
</dbReference>
<keyword evidence="2" id="KW-0472">Membrane</keyword>
<evidence type="ECO:0000256" key="1">
    <source>
        <dbReference type="SAM" id="MobiDB-lite"/>
    </source>
</evidence>
<evidence type="ECO:0000313" key="4">
    <source>
        <dbReference type="Proteomes" id="UP001589836"/>
    </source>
</evidence>
<name>A0ABV6LJH2_9BACI</name>
<feature type="transmembrane region" description="Helical" evidence="2">
    <location>
        <begin position="21"/>
        <end position="40"/>
    </location>
</feature>
<evidence type="ECO:0000256" key="2">
    <source>
        <dbReference type="SAM" id="Phobius"/>
    </source>
</evidence>
<reference evidence="3 4" key="1">
    <citation type="submission" date="2024-09" db="EMBL/GenBank/DDBJ databases">
        <authorList>
            <person name="Sun Q."/>
            <person name="Mori K."/>
        </authorList>
    </citation>
    <scope>NUCLEOTIDE SEQUENCE [LARGE SCALE GENOMIC DNA]</scope>
    <source>
        <strain evidence="3 4">NCAIM B.02529</strain>
    </source>
</reference>
<dbReference type="EMBL" id="JBHLTP010000003">
    <property type="protein sequence ID" value="MFC0522548.1"/>
    <property type="molecule type" value="Genomic_DNA"/>
</dbReference>
<comment type="caution">
    <text evidence="3">The sequence shown here is derived from an EMBL/GenBank/DDBJ whole genome shotgun (WGS) entry which is preliminary data.</text>
</comment>
<dbReference type="InterPro" id="IPR010897">
    <property type="entry name" value="Spore_II_P"/>
</dbReference>
<evidence type="ECO:0000313" key="3">
    <source>
        <dbReference type="EMBL" id="MFC0522548.1"/>
    </source>
</evidence>
<keyword evidence="4" id="KW-1185">Reference proteome</keyword>
<feature type="compositionally biased region" description="Basic and acidic residues" evidence="1">
    <location>
        <begin position="149"/>
        <end position="165"/>
    </location>
</feature>
<dbReference type="SUPFAM" id="SSF53187">
    <property type="entry name" value="Zn-dependent exopeptidases"/>
    <property type="match status" value="1"/>
</dbReference>
<feature type="region of interest" description="Disordered" evidence="1">
    <location>
        <begin position="149"/>
        <end position="172"/>
    </location>
</feature>
<dbReference type="Proteomes" id="UP001589836">
    <property type="component" value="Unassembled WGS sequence"/>
</dbReference>
<dbReference type="NCBIfam" id="TIGR02867">
    <property type="entry name" value="spore_II_P"/>
    <property type="match status" value="1"/>
</dbReference>
<keyword evidence="2" id="KW-0812">Transmembrane</keyword>
<protein>
    <submittedName>
        <fullName evidence="3">Stage II sporulation protein P</fullName>
    </submittedName>
</protein>
<gene>
    <name evidence="3" type="primary">spoIIP</name>
    <name evidence="3" type="ORF">ACFFGV_02945</name>
</gene>